<proteinExistence type="predicted"/>
<evidence type="ECO:0000256" key="1">
    <source>
        <dbReference type="SAM" id="MobiDB-lite"/>
    </source>
</evidence>
<feature type="compositionally biased region" description="Basic and acidic residues" evidence="1">
    <location>
        <begin position="72"/>
        <end position="117"/>
    </location>
</feature>
<feature type="compositionally biased region" description="Basic residues" evidence="1">
    <location>
        <begin position="7"/>
        <end position="20"/>
    </location>
</feature>
<organism evidence="3">
    <name type="scientific">Dissoconium aciculare CBS 342.82</name>
    <dbReference type="NCBI Taxonomy" id="1314786"/>
    <lineage>
        <taxon>Eukaryota</taxon>
        <taxon>Fungi</taxon>
        <taxon>Dikarya</taxon>
        <taxon>Ascomycota</taxon>
        <taxon>Pezizomycotina</taxon>
        <taxon>Dothideomycetes</taxon>
        <taxon>Dothideomycetidae</taxon>
        <taxon>Mycosphaerellales</taxon>
        <taxon>Dissoconiaceae</taxon>
        <taxon>Dissoconium</taxon>
    </lineage>
</organism>
<feature type="compositionally biased region" description="Polar residues" evidence="1">
    <location>
        <begin position="162"/>
        <end position="179"/>
    </location>
</feature>
<keyword evidence="2" id="KW-1185">Reference proteome</keyword>
<dbReference type="GeneID" id="54357299"/>
<feature type="region of interest" description="Disordered" evidence="1">
    <location>
        <begin position="1"/>
        <end position="123"/>
    </location>
</feature>
<dbReference type="RefSeq" id="XP_033461742.1">
    <property type="nucleotide sequence ID" value="XM_033599500.1"/>
</dbReference>
<sequence>MSDRRTSSHHGSSRHNRAHGSRQDSRGGSHQQETSSRELVKYQIPPPNYSNNDRQVVRHGDFPSYPPPRPYNDAHDDGRSTNSERVRGWDDGGKEMLRRRAMQHRREPESASESDRSRHLRASSVYSDATSVYTGYSSSQRGLAVPRRDSRYMDEPYREYASQGQVDSQQRTRVTSSTHVRMPSRGVQLLEEHHIETRHFSQPNAEGLVAEQSIRSKFYAESKRRERHRD</sequence>
<reference evidence="3" key="1">
    <citation type="submission" date="2020-01" db="EMBL/GenBank/DDBJ databases">
        <authorList>
            <consortium name="DOE Joint Genome Institute"/>
            <person name="Haridas S."/>
            <person name="Albert R."/>
            <person name="Binder M."/>
            <person name="Bloem J."/>
            <person name="Labutti K."/>
            <person name="Salamov A."/>
            <person name="Andreopoulos B."/>
            <person name="Baker S.E."/>
            <person name="Barry K."/>
            <person name="Bills G."/>
            <person name="Bluhm B.H."/>
            <person name="Cannon C."/>
            <person name="Castanera R."/>
            <person name="Culley D.E."/>
            <person name="Daum C."/>
            <person name="Ezra D."/>
            <person name="Gonzalez J.B."/>
            <person name="Henrissat B."/>
            <person name="Kuo A."/>
            <person name="Liang C."/>
            <person name="Lipzen A."/>
            <person name="Lutzoni F."/>
            <person name="Magnuson J."/>
            <person name="Mondo S."/>
            <person name="Nolan M."/>
            <person name="Ohm R."/>
            <person name="Pangilinan J."/>
            <person name="Park H.-J."/>
            <person name="Ramirez L."/>
            <person name="Alfaro M."/>
            <person name="Sun H."/>
            <person name="Tritt A."/>
            <person name="Yoshinaga Y."/>
            <person name="Zwiers L.-H."/>
            <person name="Turgeon B.G."/>
            <person name="Goodwin S.B."/>
            <person name="Spatafora J.W."/>
            <person name="Crous P.W."/>
            <person name="Grigoriev I.V."/>
        </authorList>
    </citation>
    <scope>NUCLEOTIDE SEQUENCE</scope>
    <source>
        <strain evidence="3">CBS 342.82</strain>
    </source>
</reference>
<name>A0A6J3M9H9_9PEZI</name>
<dbReference type="AlphaFoldDB" id="A0A6J3M9H9"/>
<evidence type="ECO:0000313" key="2">
    <source>
        <dbReference type="Proteomes" id="UP000504637"/>
    </source>
</evidence>
<feature type="region of interest" description="Disordered" evidence="1">
    <location>
        <begin position="158"/>
        <end position="185"/>
    </location>
</feature>
<evidence type="ECO:0000313" key="3">
    <source>
        <dbReference type="RefSeq" id="XP_033461742.1"/>
    </source>
</evidence>
<gene>
    <name evidence="3" type="ORF">K489DRAFT_188109</name>
</gene>
<accession>A0A6J3M9H9</accession>
<protein>
    <submittedName>
        <fullName evidence="3">Uncharacterized protein</fullName>
    </submittedName>
</protein>
<dbReference type="Proteomes" id="UP000504637">
    <property type="component" value="Unplaced"/>
</dbReference>
<reference evidence="3" key="2">
    <citation type="submission" date="2020-04" db="EMBL/GenBank/DDBJ databases">
        <authorList>
            <consortium name="NCBI Genome Project"/>
        </authorList>
    </citation>
    <scope>NUCLEOTIDE SEQUENCE</scope>
    <source>
        <strain evidence="3">CBS 342.82</strain>
    </source>
</reference>
<reference evidence="3" key="3">
    <citation type="submission" date="2025-08" db="UniProtKB">
        <authorList>
            <consortium name="RefSeq"/>
        </authorList>
    </citation>
    <scope>IDENTIFICATION</scope>
    <source>
        <strain evidence="3">CBS 342.82</strain>
    </source>
</reference>